<dbReference type="SUPFAM" id="SSF50729">
    <property type="entry name" value="PH domain-like"/>
    <property type="match status" value="1"/>
</dbReference>
<proteinExistence type="inferred from homology"/>
<dbReference type="PANTHER" id="PTHR47968">
    <property type="entry name" value="CENTROMERE PROTEIN E"/>
    <property type="match status" value="1"/>
</dbReference>
<evidence type="ECO:0000256" key="6">
    <source>
        <dbReference type="SAM" id="MobiDB-lite"/>
    </source>
</evidence>
<dbReference type="InterPro" id="IPR036961">
    <property type="entry name" value="Kinesin_motor_dom_sf"/>
</dbReference>
<dbReference type="GO" id="GO:0007018">
    <property type="term" value="P:microtubule-based movement"/>
    <property type="evidence" value="ECO:0007669"/>
    <property type="project" value="InterPro"/>
</dbReference>
<dbReference type="SMART" id="SM00129">
    <property type="entry name" value="KISc"/>
    <property type="match status" value="1"/>
</dbReference>
<evidence type="ECO:0000256" key="3">
    <source>
        <dbReference type="PROSITE-ProRule" id="PRU00283"/>
    </source>
</evidence>
<keyword evidence="4" id="KW-0493">Microtubule</keyword>
<dbReference type="InterPro" id="IPR019821">
    <property type="entry name" value="Kinesin_motor_CS"/>
</dbReference>
<evidence type="ECO:0000256" key="5">
    <source>
        <dbReference type="SAM" id="Coils"/>
    </source>
</evidence>
<dbReference type="PROSITE" id="PS00411">
    <property type="entry name" value="KINESIN_MOTOR_1"/>
    <property type="match status" value="1"/>
</dbReference>
<keyword evidence="5" id="KW-0175">Coiled coil</keyword>
<evidence type="ECO:0000256" key="1">
    <source>
        <dbReference type="ARBA" id="ARBA00022741"/>
    </source>
</evidence>
<evidence type="ECO:0000313" key="9">
    <source>
        <dbReference type="Proteomes" id="UP000794436"/>
    </source>
</evidence>
<dbReference type="InterPro" id="IPR011993">
    <property type="entry name" value="PH-like_dom_sf"/>
</dbReference>
<feature type="region of interest" description="Disordered" evidence="6">
    <location>
        <begin position="599"/>
        <end position="710"/>
    </location>
</feature>
<reference evidence="8" key="1">
    <citation type="submission" date="2019-03" db="EMBL/GenBank/DDBJ databases">
        <title>Long read genome sequence of the mycoparasitic Pythium oligandrum ATCC 38472 isolated from sugarbeet rhizosphere.</title>
        <authorList>
            <person name="Gaulin E."/>
        </authorList>
    </citation>
    <scope>NUCLEOTIDE SEQUENCE</scope>
    <source>
        <strain evidence="8">ATCC 38472_TT</strain>
    </source>
</reference>
<comment type="similarity">
    <text evidence="3 4">Belongs to the TRAFAC class myosin-kinesin ATPase superfamily. Kinesin family.</text>
</comment>
<dbReference type="EMBL" id="SPLM01000073">
    <property type="protein sequence ID" value="TMW62558.1"/>
    <property type="molecule type" value="Genomic_DNA"/>
</dbReference>
<dbReference type="Pfam" id="PF00225">
    <property type="entry name" value="Kinesin"/>
    <property type="match status" value="1"/>
</dbReference>
<keyword evidence="2 3" id="KW-0067">ATP-binding</keyword>
<comment type="caution">
    <text evidence="8">The sequence shown here is derived from an EMBL/GenBank/DDBJ whole genome shotgun (WGS) entry which is preliminary data.</text>
</comment>
<dbReference type="OrthoDB" id="3176171at2759"/>
<evidence type="ECO:0000256" key="4">
    <source>
        <dbReference type="RuleBase" id="RU000394"/>
    </source>
</evidence>
<dbReference type="SUPFAM" id="SSF52540">
    <property type="entry name" value="P-loop containing nucleoside triphosphate hydrolases"/>
    <property type="match status" value="1"/>
</dbReference>
<feature type="coiled-coil region" evidence="5">
    <location>
        <begin position="407"/>
        <end position="476"/>
    </location>
</feature>
<feature type="compositionally biased region" description="Polar residues" evidence="6">
    <location>
        <begin position="678"/>
        <end position="689"/>
    </location>
</feature>
<accession>A0A8K1CHG3</accession>
<keyword evidence="3 4" id="KW-0505">Motor protein</keyword>
<dbReference type="GO" id="GO:0003777">
    <property type="term" value="F:microtubule motor activity"/>
    <property type="evidence" value="ECO:0007669"/>
    <property type="project" value="InterPro"/>
</dbReference>
<dbReference type="InterPro" id="IPR027640">
    <property type="entry name" value="Kinesin-like_fam"/>
</dbReference>
<dbReference type="GO" id="GO:0008017">
    <property type="term" value="F:microtubule binding"/>
    <property type="evidence" value="ECO:0007669"/>
    <property type="project" value="InterPro"/>
</dbReference>
<dbReference type="PRINTS" id="PR00380">
    <property type="entry name" value="KINESINHEAVY"/>
</dbReference>
<dbReference type="Proteomes" id="UP000794436">
    <property type="component" value="Unassembled WGS sequence"/>
</dbReference>
<dbReference type="Gene3D" id="3.40.850.10">
    <property type="entry name" value="Kinesin motor domain"/>
    <property type="match status" value="1"/>
</dbReference>
<keyword evidence="1 3" id="KW-0547">Nucleotide-binding</keyword>
<feature type="domain" description="Kinesin motor" evidence="7">
    <location>
        <begin position="49"/>
        <end position="398"/>
    </location>
</feature>
<dbReference type="AlphaFoldDB" id="A0A8K1CHG3"/>
<dbReference type="PROSITE" id="PS50067">
    <property type="entry name" value="KINESIN_MOTOR_2"/>
    <property type="match status" value="1"/>
</dbReference>
<organism evidence="8 9">
    <name type="scientific">Pythium oligandrum</name>
    <name type="common">Mycoparasitic fungus</name>
    <dbReference type="NCBI Taxonomy" id="41045"/>
    <lineage>
        <taxon>Eukaryota</taxon>
        <taxon>Sar</taxon>
        <taxon>Stramenopiles</taxon>
        <taxon>Oomycota</taxon>
        <taxon>Peronosporomycetes</taxon>
        <taxon>Pythiales</taxon>
        <taxon>Pythiaceae</taxon>
        <taxon>Pythium</taxon>
    </lineage>
</organism>
<protein>
    <recommendedName>
        <fullName evidence="4">Kinesin-like protein</fullName>
    </recommendedName>
</protein>
<feature type="compositionally biased region" description="Low complexity" evidence="6">
    <location>
        <begin position="649"/>
        <end position="662"/>
    </location>
</feature>
<keyword evidence="9" id="KW-1185">Reference proteome</keyword>
<gene>
    <name evidence="8" type="ORF">Poli38472_005176</name>
</gene>
<evidence type="ECO:0000313" key="8">
    <source>
        <dbReference type="EMBL" id="TMW62558.1"/>
    </source>
</evidence>
<dbReference type="GO" id="GO:0005874">
    <property type="term" value="C:microtubule"/>
    <property type="evidence" value="ECO:0007669"/>
    <property type="project" value="UniProtKB-KW"/>
</dbReference>
<evidence type="ECO:0000259" key="7">
    <source>
        <dbReference type="PROSITE" id="PS50067"/>
    </source>
</evidence>
<dbReference type="InterPro" id="IPR027417">
    <property type="entry name" value="P-loop_NTPase"/>
</dbReference>
<dbReference type="InterPro" id="IPR001752">
    <property type="entry name" value="Kinesin_motor_dom"/>
</dbReference>
<sequence>MLPRRKRDGRQSDVSVLLTVDDKAKQLSDSVFDYPPGLAVPLRAMVKWNIGTYARIRPPRRGHACAKFHLEKLEHAGQSADQITFPPPDEDDERMHLKQRDAVQFQFNNIFDPSVSQDEIFQTVCLDIVNSALDGYNGTILAYGQTGSGKTYTITGGEHYADRGIIPRVLSTIFEEFERRSNMRYSCFVSYLEIYNESVYDLLDRSHTDRPIEEWTKVLLLDDNEGEMHFRNLGVYEAISEEEALNLLFLGNMNRVTSDTPMNQASSRSHSIFSVMIEARPIDSEVIVTSKLHLVDLAGSERVYKREGTQRMRTEGKHINLSLHHLEQVILSLRASKRNSAVSKTYHVPYRNSMLTSVLRGSLGGNCKSVFIATLNPEVEFADESISTCRFMQRCSEVTVDIAINTEIDAEKRLQTLEKSNHELEAANFELKSRVVQLEGELKQAHGQLGKFQKQQTQWQQQHQELQSQLTQLQRQQQQPVDWGKCEELVERLLLTGDLARMPLPPSRLEEDVDDLEDEHQRAARVLYRQVTDAIRSYGVEFAIGCLMVMKENTVFASNTAVELQEMMEKQKETVEWLEKRLQDQKTDAEQLKAQIKVMADAQSQMEREQERRKAQQTAHDASESDSDLDSEVSDAHGYSHPQPRRHNSVSSSSSSSRRQNSGARPPPTSQQPPQTTMSLVFSNSSSTPAPVMPLPATQDQTASAPPAPVAKTGTDLIRRRMELLKNGSLFVKYGRYGKPHVRFVWCSADLEYLHYRQVSAQVAKASIPTRSIQRIVLGQATKVFERAKQESREPFCFSIEYEDTRTLDLEVTDGENVEQKKLKRSEWTGALQFLLKLKGNSATGASGPGTKRPTAT</sequence>
<name>A0A8K1CHG3_PYTOL</name>
<feature type="binding site" evidence="3">
    <location>
        <begin position="144"/>
        <end position="151"/>
    </location>
    <ligand>
        <name>ATP</name>
        <dbReference type="ChEBI" id="CHEBI:30616"/>
    </ligand>
</feature>
<dbReference type="PANTHER" id="PTHR47968:SF67">
    <property type="entry name" value="KINESIN MOTOR DOMAIN-CONTAINING PROTEIN"/>
    <property type="match status" value="1"/>
</dbReference>
<feature type="compositionally biased region" description="Acidic residues" evidence="6">
    <location>
        <begin position="624"/>
        <end position="633"/>
    </location>
</feature>
<evidence type="ECO:0000256" key="2">
    <source>
        <dbReference type="ARBA" id="ARBA00022840"/>
    </source>
</evidence>
<dbReference type="GO" id="GO:0005524">
    <property type="term" value="F:ATP binding"/>
    <property type="evidence" value="ECO:0007669"/>
    <property type="project" value="UniProtKB-UniRule"/>
</dbReference>
<dbReference type="Gene3D" id="2.30.29.30">
    <property type="entry name" value="Pleckstrin-homology domain (PH domain)/Phosphotyrosine-binding domain (PTB)"/>
    <property type="match status" value="1"/>
</dbReference>